<evidence type="ECO:0008006" key="4">
    <source>
        <dbReference type="Google" id="ProtNLM"/>
    </source>
</evidence>
<dbReference type="Proteomes" id="UP000002630">
    <property type="component" value="Linkage Group LG17"/>
</dbReference>
<dbReference type="AlphaFoldDB" id="D7G8J3"/>
<dbReference type="SUPFAM" id="SSF48403">
    <property type="entry name" value="Ankyrin repeat"/>
    <property type="match status" value="1"/>
</dbReference>
<sequence length="274" mass="29910">MTDRKIFDLFYGARENDHDMCRRAYETGADINFAFDGRRATKGGAGRWYYGDLQWYAPDGVDGDKKDTLLIIAVKTNNVKLVEWMLTLDGLDTAKENGKGLNAMAVAKAIGRENLLLGMAACDDGLPGGVDASAKSAASAADPNAPPLPPDKAAADEATMEVARLRTAMKMLKANNDEKEAKITKAQQDCQAYQQMLKEKDANIGELQKQVLEREKEVIVMLHKIGRLEEALREYTDFRQADAEQYTDWGRADHYDAENGGAGAAASAAPENGS</sequence>
<feature type="region of interest" description="Disordered" evidence="1">
    <location>
        <begin position="250"/>
        <end position="274"/>
    </location>
</feature>
<dbReference type="EMBL" id="FN649127">
    <property type="protein sequence ID" value="CBJ28038.1"/>
    <property type="molecule type" value="Genomic_DNA"/>
</dbReference>
<feature type="compositionally biased region" description="Low complexity" evidence="1">
    <location>
        <begin position="132"/>
        <end position="143"/>
    </location>
</feature>
<dbReference type="OrthoDB" id="442087at2759"/>
<organism evidence="2 3">
    <name type="scientific">Ectocarpus siliculosus</name>
    <name type="common">Brown alga</name>
    <name type="synonym">Conferva siliculosa</name>
    <dbReference type="NCBI Taxonomy" id="2880"/>
    <lineage>
        <taxon>Eukaryota</taxon>
        <taxon>Sar</taxon>
        <taxon>Stramenopiles</taxon>
        <taxon>Ochrophyta</taxon>
        <taxon>PX clade</taxon>
        <taxon>Phaeophyceae</taxon>
        <taxon>Ectocarpales</taxon>
        <taxon>Ectocarpaceae</taxon>
        <taxon>Ectocarpus</taxon>
    </lineage>
</organism>
<dbReference type="InterPro" id="IPR036770">
    <property type="entry name" value="Ankyrin_rpt-contain_sf"/>
</dbReference>
<name>D7G8J3_ECTSI</name>
<dbReference type="InParanoid" id="D7G8J3"/>
<protein>
    <recommendedName>
        <fullName evidence="4">Ankyrin repeat protein</fullName>
    </recommendedName>
</protein>
<evidence type="ECO:0000313" key="2">
    <source>
        <dbReference type="EMBL" id="CBJ28038.1"/>
    </source>
</evidence>
<dbReference type="Gene3D" id="1.25.40.20">
    <property type="entry name" value="Ankyrin repeat-containing domain"/>
    <property type="match status" value="1"/>
</dbReference>
<keyword evidence="3" id="KW-1185">Reference proteome</keyword>
<proteinExistence type="predicted"/>
<evidence type="ECO:0000313" key="3">
    <source>
        <dbReference type="Proteomes" id="UP000002630"/>
    </source>
</evidence>
<reference evidence="2 3" key="1">
    <citation type="journal article" date="2010" name="Nature">
        <title>The Ectocarpus genome and the independent evolution of multicellularity in brown algae.</title>
        <authorList>
            <person name="Cock J.M."/>
            <person name="Sterck L."/>
            <person name="Rouze P."/>
            <person name="Scornet D."/>
            <person name="Allen A.E."/>
            <person name="Amoutzias G."/>
            <person name="Anthouard V."/>
            <person name="Artiguenave F."/>
            <person name="Aury J.M."/>
            <person name="Badger J.H."/>
            <person name="Beszteri B."/>
            <person name="Billiau K."/>
            <person name="Bonnet E."/>
            <person name="Bothwell J.H."/>
            <person name="Bowler C."/>
            <person name="Boyen C."/>
            <person name="Brownlee C."/>
            <person name="Carrano C.J."/>
            <person name="Charrier B."/>
            <person name="Cho G.Y."/>
            <person name="Coelho S.M."/>
            <person name="Collen J."/>
            <person name="Corre E."/>
            <person name="Da Silva C."/>
            <person name="Delage L."/>
            <person name="Delaroque N."/>
            <person name="Dittami S.M."/>
            <person name="Doulbeau S."/>
            <person name="Elias M."/>
            <person name="Farnham G."/>
            <person name="Gachon C.M."/>
            <person name="Gschloessl B."/>
            <person name="Heesch S."/>
            <person name="Jabbari K."/>
            <person name="Jubin C."/>
            <person name="Kawai H."/>
            <person name="Kimura K."/>
            <person name="Kloareg B."/>
            <person name="Kupper F.C."/>
            <person name="Lang D."/>
            <person name="Le Bail A."/>
            <person name="Leblanc C."/>
            <person name="Lerouge P."/>
            <person name="Lohr M."/>
            <person name="Lopez P.J."/>
            <person name="Martens C."/>
            <person name="Maumus F."/>
            <person name="Michel G."/>
            <person name="Miranda-Saavedra D."/>
            <person name="Morales J."/>
            <person name="Moreau H."/>
            <person name="Motomura T."/>
            <person name="Nagasato C."/>
            <person name="Napoli C.A."/>
            <person name="Nelson D.R."/>
            <person name="Nyvall-Collen P."/>
            <person name="Peters A.F."/>
            <person name="Pommier C."/>
            <person name="Potin P."/>
            <person name="Poulain J."/>
            <person name="Quesneville H."/>
            <person name="Read B."/>
            <person name="Rensing S.A."/>
            <person name="Ritter A."/>
            <person name="Rousvoal S."/>
            <person name="Samanta M."/>
            <person name="Samson G."/>
            <person name="Schroeder D.C."/>
            <person name="Segurens B."/>
            <person name="Strittmatter M."/>
            <person name="Tonon T."/>
            <person name="Tregear J.W."/>
            <person name="Valentin K."/>
            <person name="von Dassow P."/>
            <person name="Yamagishi T."/>
            <person name="Van de Peer Y."/>
            <person name="Wincker P."/>
        </authorList>
    </citation>
    <scope>NUCLEOTIDE SEQUENCE [LARGE SCALE GENOMIC DNA]</scope>
    <source>
        <strain evidence="3">Ec32 / CCAP1310/4</strain>
    </source>
</reference>
<dbReference type="EMBL" id="FN649742">
    <property type="protein sequence ID" value="CBJ28038.1"/>
    <property type="molecule type" value="Genomic_DNA"/>
</dbReference>
<accession>D7G8J3</accession>
<feature type="compositionally biased region" description="Low complexity" evidence="1">
    <location>
        <begin position="264"/>
        <end position="274"/>
    </location>
</feature>
<evidence type="ECO:0000256" key="1">
    <source>
        <dbReference type="SAM" id="MobiDB-lite"/>
    </source>
</evidence>
<gene>
    <name evidence="2" type="ORF">Esi_0089_0099</name>
</gene>
<feature type="region of interest" description="Disordered" evidence="1">
    <location>
        <begin position="132"/>
        <end position="156"/>
    </location>
</feature>